<comment type="caution">
    <text evidence="2">The sequence shown here is derived from an EMBL/GenBank/DDBJ whole genome shotgun (WGS) entry which is preliminary data.</text>
</comment>
<evidence type="ECO:0000313" key="2">
    <source>
        <dbReference type="EMBL" id="MFG1710416.1"/>
    </source>
</evidence>
<dbReference type="InterPro" id="IPR006311">
    <property type="entry name" value="TAT_signal"/>
</dbReference>
<dbReference type="Proteomes" id="UP001603978">
    <property type="component" value="Unassembled WGS sequence"/>
</dbReference>
<reference evidence="2 3" key="1">
    <citation type="submission" date="2024-10" db="EMBL/GenBank/DDBJ databases">
        <authorList>
            <person name="Topkara A.R."/>
            <person name="Saygin H."/>
        </authorList>
    </citation>
    <scope>NUCLEOTIDE SEQUENCE [LARGE SCALE GENOMIC DNA]</scope>
    <source>
        <strain evidence="2 3">M3C6</strain>
    </source>
</reference>
<protein>
    <submittedName>
        <fullName evidence="2">Multicopper oxidase domain-containing protein</fullName>
    </submittedName>
</protein>
<organism evidence="2 3">
    <name type="scientific">Nonomuraea marmarensis</name>
    <dbReference type="NCBI Taxonomy" id="3351344"/>
    <lineage>
        <taxon>Bacteria</taxon>
        <taxon>Bacillati</taxon>
        <taxon>Actinomycetota</taxon>
        <taxon>Actinomycetes</taxon>
        <taxon>Streptosporangiales</taxon>
        <taxon>Streptosporangiaceae</taxon>
        <taxon>Nonomuraea</taxon>
    </lineage>
</organism>
<dbReference type="PROSITE" id="PS51318">
    <property type="entry name" value="TAT"/>
    <property type="match status" value="1"/>
</dbReference>
<dbReference type="InterPro" id="IPR008972">
    <property type="entry name" value="Cupredoxin"/>
</dbReference>
<sequence>MKITRRAFLGVAGLSALGAGSFGVNEQTGALLRSRVRLPQRFDVPLPVPPIARPVRSDAAGDHYVITQRQAEAEILLRTPIFGYDGIYPGPTLATRSGRRVTVTHRNELPVPSVVHLHGGHTPPDSDGFPTDLVLPAAGWESRLVHDLAAAREDGMLSTCAAGPSSAD</sequence>
<keyword evidence="3" id="KW-1185">Reference proteome</keyword>
<accession>A0ABW7ASN6</accession>
<name>A0ABW7ASN6_9ACTN</name>
<proteinExistence type="predicted"/>
<dbReference type="Pfam" id="PF07732">
    <property type="entry name" value="Cu-oxidase_3"/>
    <property type="match status" value="1"/>
</dbReference>
<evidence type="ECO:0000313" key="3">
    <source>
        <dbReference type="Proteomes" id="UP001603978"/>
    </source>
</evidence>
<gene>
    <name evidence="2" type="ORF">ACFLIM_45345</name>
</gene>
<dbReference type="EMBL" id="JBICRM010000048">
    <property type="protein sequence ID" value="MFG1710416.1"/>
    <property type="molecule type" value="Genomic_DNA"/>
</dbReference>
<evidence type="ECO:0000259" key="1">
    <source>
        <dbReference type="Pfam" id="PF07732"/>
    </source>
</evidence>
<dbReference type="Gene3D" id="2.60.40.420">
    <property type="entry name" value="Cupredoxins - blue copper proteins"/>
    <property type="match status" value="1"/>
</dbReference>
<feature type="domain" description="Plastocyanin-like" evidence="1">
    <location>
        <begin position="77"/>
        <end position="131"/>
    </location>
</feature>
<dbReference type="InterPro" id="IPR011707">
    <property type="entry name" value="Cu-oxidase-like_N"/>
</dbReference>
<dbReference type="SUPFAM" id="SSF49503">
    <property type="entry name" value="Cupredoxins"/>
    <property type="match status" value="1"/>
</dbReference>
<dbReference type="RefSeq" id="WP_393176172.1">
    <property type="nucleotide sequence ID" value="NZ_JBICRM010000048.1"/>
</dbReference>